<dbReference type="InterPro" id="IPR051678">
    <property type="entry name" value="AGP_Transferase"/>
</dbReference>
<organism evidence="2 3">
    <name type="scientific">Streptomyces synnematoformans</name>
    <dbReference type="NCBI Taxonomy" id="415721"/>
    <lineage>
        <taxon>Bacteria</taxon>
        <taxon>Bacillati</taxon>
        <taxon>Actinomycetota</taxon>
        <taxon>Actinomycetes</taxon>
        <taxon>Kitasatosporales</taxon>
        <taxon>Streptomycetaceae</taxon>
        <taxon>Streptomyces</taxon>
    </lineage>
</organism>
<dbReference type="PANTHER" id="PTHR21310">
    <property type="entry name" value="AMINOGLYCOSIDE PHOSPHOTRANSFERASE-RELATED-RELATED"/>
    <property type="match status" value="1"/>
</dbReference>
<keyword evidence="3" id="KW-1185">Reference proteome</keyword>
<feature type="domain" description="Aminoglycoside phosphotransferase" evidence="1">
    <location>
        <begin position="33"/>
        <end position="266"/>
    </location>
</feature>
<dbReference type="Gene3D" id="3.30.200.20">
    <property type="entry name" value="Phosphorylase Kinase, domain 1"/>
    <property type="match status" value="1"/>
</dbReference>
<comment type="caution">
    <text evidence="2">The sequence shown here is derived from an EMBL/GenBank/DDBJ whole genome shotgun (WGS) entry which is preliminary data.</text>
</comment>
<evidence type="ECO:0000313" key="3">
    <source>
        <dbReference type="Proteomes" id="UP001500443"/>
    </source>
</evidence>
<gene>
    <name evidence="2" type="ORF">GCM10009802_09670</name>
</gene>
<name>A0ABN2XK01_9ACTN</name>
<dbReference type="EMBL" id="BAAAPF010000014">
    <property type="protein sequence ID" value="GAA2111856.1"/>
    <property type="molecule type" value="Genomic_DNA"/>
</dbReference>
<proteinExistence type="predicted"/>
<sequence>MHADEAEIDDGLVRRLIAAQFPRWAGLPVRRVASGGTVHAVFRLGDELAVRMPLTAGGAGDIALEYGHLPRLAAGLPVPVPEPLAKGAPGDGYPYPWTVCRWVPGTVPPPDAGIAAPGPLAGELAAFVDAMRAVDAAGAPPSYRSETLADRDAGTRAALARLLPEDGVDVPAVTAAWEAALRAPAHTGPPVWLHGDLSPGNVVLTDAGHLGGVLDFGCMGGGEPAVDLIAAWNLFTGPARDAFRAALADGGGTDDEEAAWARGRGWALSISLIQLPYYRHTNPVMVASSKFVIDQVLADG</sequence>
<dbReference type="Proteomes" id="UP001500443">
    <property type="component" value="Unassembled WGS sequence"/>
</dbReference>
<dbReference type="RefSeq" id="WP_344288286.1">
    <property type="nucleotide sequence ID" value="NZ_BAAAPF010000014.1"/>
</dbReference>
<reference evidence="2 3" key="1">
    <citation type="journal article" date="2019" name="Int. J. Syst. Evol. Microbiol.">
        <title>The Global Catalogue of Microorganisms (GCM) 10K type strain sequencing project: providing services to taxonomists for standard genome sequencing and annotation.</title>
        <authorList>
            <consortium name="The Broad Institute Genomics Platform"/>
            <consortium name="The Broad Institute Genome Sequencing Center for Infectious Disease"/>
            <person name="Wu L."/>
            <person name="Ma J."/>
        </authorList>
    </citation>
    <scope>NUCLEOTIDE SEQUENCE [LARGE SCALE GENOMIC DNA]</scope>
    <source>
        <strain evidence="2 3">JCM 15481</strain>
    </source>
</reference>
<evidence type="ECO:0000259" key="1">
    <source>
        <dbReference type="Pfam" id="PF01636"/>
    </source>
</evidence>
<evidence type="ECO:0000313" key="2">
    <source>
        <dbReference type="EMBL" id="GAA2111856.1"/>
    </source>
</evidence>
<dbReference type="SUPFAM" id="SSF56112">
    <property type="entry name" value="Protein kinase-like (PK-like)"/>
    <property type="match status" value="1"/>
</dbReference>
<dbReference type="InterPro" id="IPR002575">
    <property type="entry name" value="Aminoglycoside_PTrfase"/>
</dbReference>
<dbReference type="Pfam" id="PF01636">
    <property type="entry name" value="APH"/>
    <property type="match status" value="1"/>
</dbReference>
<dbReference type="CDD" id="cd05155">
    <property type="entry name" value="APH_ChoK_like_1"/>
    <property type="match status" value="1"/>
</dbReference>
<dbReference type="Gene3D" id="3.90.1200.10">
    <property type="match status" value="1"/>
</dbReference>
<accession>A0ABN2XK01</accession>
<protein>
    <submittedName>
        <fullName evidence="2">Aminoglycoside phosphotransferase family protein</fullName>
    </submittedName>
</protein>
<dbReference type="PANTHER" id="PTHR21310:SF42">
    <property type="entry name" value="BIFUNCTIONAL AAC_APH"/>
    <property type="match status" value="1"/>
</dbReference>
<dbReference type="InterPro" id="IPR011009">
    <property type="entry name" value="Kinase-like_dom_sf"/>
</dbReference>